<dbReference type="RefSeq" id="WP_100793108.1">
    <property type="nucleotide sequence ID" value="NZ_FOMX01000014.1"/>
</dbReference>
<dbReference type="EMBL" id="FOMX01000014">
    <property type="protein sequence ID" value="SFE47708.1"/>
    <property type="molecule type" value="Genomic_DNA"/>
</dbReference>
<dbReference type="STRING" id="54.SAMN02745121_04390"/>
<organism evidence="2 3">
    <name type="scientific">Nannocystis exedens</name>
    <dbReference type="NCBI Taxonomy" id="54"/>
    <lineage>
        <taxon>Bacteria</taxon>
        <taxon>Pseudomonadati</taxon>
        <taxon>Myxococcota</taxon>
        <taxon>Polyangia</taxon>
        <taxon>Nannocystales</taxon>
        <taxon>Nannocystaceae</taxon>
        <taxon>Nannocystis</taxon>
    </lineage>
</organism>
<evidence type="ECO:0000256" key="1">
    <source>
        <dbReference type="SAM" id="MobiDB-lite"/>
    </source>
</evidence>
<feature type="region of interest" description="Disordered" evidence="1">
    <location>
        <begin position="283"/>
        <end position="320"/>
    </location>
</feature>
<proteinExistence type="predicted"/>
<evidence type="ECO:0000313" key="2">
    <source>
        <dbReference type="EMBL" id="SFE47708.1"/>
    </source>
</evidence>
<accession>A0A1I2AVR7</accession>
<evidence type="ECO:0000313" key="3">
    <source>
        <dbReference type="Proteomes" id="UP000199400"/>
    </source>
</evidence>
<dbReference type="AlphaFoldDB" id="A0A1I2AVR7"/>
<name>A0A1I2AVR7_9BACT</name>
<dbReference type="Proteomes" id="UP000199400">
    <property type="component" value="Unassembled WGS sequence"/>
</dbReference>
<protein>
    <submittedName>
        <fullName evidence="2">Uncharacterized protein</fullName>
    </submittedName>
</protein>
<sequence length="320" mass="34716">MPFAVLKDFHPMIGYDLHIPWPIGSPAPLPAPVPYVCFHLLCGWKGTYQRAISHSTSWGALVQKGSDIGPGIPHIGMLSYLLPLDILFSASKSYWGTTEYKAEGKPAAVCIIPFACINLNLNCGTPFPMRPGIVIAFNTHYAGMTWGDFFHGLLSFGIDWALQWLFNKLLGKFSDKIANRFLNAAMTKAAAKDLLRGTVKQKVINQLAREMAAANRARADAFLKIFPAFMRPSREAANPILNNAVGAVSGFLFGGPLGMDANGAFGWWTPGGATTNGAQDYLNNHVVDEFGKRPEPPPQPPPAPRRPPTIGPAPPPVCRP</sequence>
<feature type="compositionally biased region" description="Pro residues" evidence="1">
    <location>
        <begin position="296"/>
        <end position="320"/>
    </location>
</feature>
<feature type="compositionally biased region" description="Basic and acidic residues" evidence="1">
    <location>
        <begin position="286"/>
        <end position="295"/>
    </location>
</feature>
<reference evidence="3" key="1">
    <citation type="submission" date="2016-10" db="EMBL/GenBank/DDBJ databases">
        <authorList>
            <person name="Varghese N."/>
            <person name="Submissions S."/>
        </authorList>
    </citation>
    <scope>NUCLEOTIDE SEQUENCE [LARGE SCALE GENOMIC DNA]</scope>
    <source>
        <strain evidence="3">ATCC 25963</strain>
    </source>
</reference>
<keyword evidence="3" id="KW-1185">Reference proteome</keyword>
<gene>
    <name evidence="2" type="ORF">SAMN02745121_04390</name>
</gene>